<gene>
    <name evidence="3" type="ORF">UT84_C0010G0007</name>
</gene>
<organism evidence="3 4">
    <name type="scientific">Candidatus Curtissbacteria bacterium GW2011_GWA1_40_16</name>
    <dbReference type="NCBI Taxonomy" id="1618405"/>
    <lineage>
        <taxon>Bacteria</taxon>
        <taxon>Candidatus Curtissiibacteriota</taxon>
    </lineage>
</organism>
<keyword evidence="1 3" id="KW-0808">Transferase</keyword>
<accession>A0A0G0RD29</accession>
<feature type="domain" description="Methyltransferase type 11" evidence="2">
    <location>
        <begin position="64"/>
        <end position="162"/>
    </location>
</feature>
<evidence type="ECO:0000313" key="4">
    <source>
        <dbReference type="Proteomes" id="UP000034531"/>
    </source>
</evidence>
<dbReference type="InterPro" id="IPR050447">
    <property type="entry name" value="Erg6_SMT_methyltransf"/>
</dbReference>
<proteinExistence type="predicted"/>
<dbReference type="InterPro" id="IPR029063">
    <property type="entry name" value="SAM-dependent_MTases_sf"/>
</dbReference>
<dbReference type="EMBL" id="LBYI01000010">
    <property type="protein sequence ID" value="KKR50584.1"/>
    <property type="molecule type" value="Genomic_DNA"/>
</dbReference>
<dbReference type="PANTHER" id="PTHR44068:SF11">
    <property type="entry name" value="GERANYL DIPHOSPHATE 2-C-METHYLTRANSFERASE"/>
    <property type="match status" value="1"/>
</dbReference>
<keyword evidence="3" id="KW-0489">Methyltransferase</keyword>
<dbReference type="PANTHER" id="PTHR44068">
    <property type="entry name" value="ZGC:194242"/>
    <property type="match status" value="1"/>
</dbReference>
<evidence type="ECO:0000259" key="2">
    <source>
        <dbReference type="Pfam" id="PF08241"/>
    </source>
</evidence>
<dbReference type="GO" id="GO:0032259">
    <property type="term" value="P:methylation"/>
    <property type="evidence" value="ECO:0007669"/>
    <property type="project" value="UniProtKB-KW"/>
</dbReference>
<dbReference type="InterPro" id="IPR013216">
    <property type="entry name" value="Methyltransf_11"/>
</dbReference>
<evidence type="ECO:0000313" key="3">
    <source>
        <dbReference type="EMBL" id="KKR50584.1"/>
    </source>
</evidence>
<reference evidence="3 4" key="1">
    <citation type="journal article" date="2015" name="Nature">
        <title>rRNA introns, odd ribosomes, and small enigmatic genomes across a large radiation of phyla.</title>
        <authorList>
            <person name="Brown C.T."/>
            <person name="Hug L.A."/>
            <person name="Thomas B.C."/>
            <person name="Sharon I."/>
            <person name="Castelle C.J."/>
            <person name="Singh A."/>
            <person name="Wilkins M.J."/>
            <person name="Williams K.H."/>
            <person name="Banfield J.F."/>
        </authorList>
    </citation>
    <scope>NUCLEOTIDE SEQUENCE [LARGE SCALE GENOMIC DNA]</scope>
</reference>
<dbReference type="GO" id="GO:0008757">
    <property type="term" value="F:S-adenosylmethionine-dependent methyltransferase activity"/>
    <property type="evidence" value="ECO:0007669"/>
    <property type="project" value="InterPro"/>
</dbReference>
<dbReference type="Pfam" id="PF08241">
    <property type="entry name" value="Methyltransf_11"/>
    <property type="match status" value="1"/>
</dbReference>
<comment type="caution">
    <text evidence="3">The sequence shown here is derived from an EMBL/GenBank/DDBJ whole genome shotgun (WGS) entry which is preliminary data.</text>
</comment>
<dbReference type="Proteomes" id="UP000034531">
    <property type="component" value="Unassembled WGS sequence"/>
</dbReference>
<sequence length="273" mass="30726">MRVSNKDIADYYNSHQLFYSLFWSRTGVHYGFWYDKTKNLAEAILNADKFVVDVLSITQNDLVLDAGCGVGGTSLYIAETTAAKVEGITLSDVQLKIALARASRSSASGLLRFSIQDFSKTKFKDKTFSKVFGIESICYAHKKLDFLNEAYRIMKPGGKIAIVDVFLNKGDLNTEEKKICKKVCEGWRVPNLSSKEDFLSFLKQAGFKNVVFHDMLTNIKKSSKRIYYLGLVSAPTRLFLSKIGVTREDLSNYYQKALLEKIATHGVFVADKV</sequence>
<dbReference type="SUPFAM" id="SSF53335">
    <property type="entry name" value="S-adenosyl-L-methionine-dependent methyltransferases"/>
    <property type="match status" value="1"/>
</dbReference>
<name>A0A0G0RD29_9BACT</name>
<evidence type="ECO:0000256" key="1">
    <source>
        <dbReference type="ARBA" id="ARBA00022679"/>
    </source>
</evidence>
<protein>
    <submittedName>
        <fullName evidence="3">SAM-dependent methyltransferase</fullName>
    </submittedName>
</protein>
<dbReference type="CDD" id="cd02440">
    <property type="entry name" value="AdoMet_MTases"/>
    <property type="match status" value="1"/>
</dbReference>
<dbReference type="Gene3D" id="3.40.50.150">
    <property type="entry name" value="Vaccinia Virus protein VP39"/>
    <property type="match status" value="1"/>
</dbReference>
<dbReference type="AlphaFoldDB" id="A0A0G0RD29"/>